<feature type="domain" description="MurNAc-LAA" evidence="5">
    <location>
        <begin position="235"/>
        <end position="390"/>
    </location>
</feature>
<dbReference type="GO" id="GO:0030288">
    <property type="term" value="C:outer membrane-bounded periplasmic space"/>
    <property type="evidence" value="ECO:0007669"/>
    <property type="project" value="TreeGrafter"/>
</dbReference>
<dbReference type="GO" id="GO:0008745">
    <property type="term" value="F:N-acetylmuramoyl-L-alanine amidase activity"/>
    <property type="evidence" value="ECO:0007669"/>
    <property type="project" value="UniProtKB-EC"/>
</dbReference>
<dbReference type="GO" id="GO:0009253">
    <property type="term" value="P:peptidoglycan catabolic process"/>
    <property type="evidence" value="ECO:0007669"/>
    <property type="project" value="InterPro"/>
</dbReference>
<feature type="chain" id="PRO_5018059988" description="N-acetylmuramoyl-L-alanine amidase" evidence="4">
    <location>
        <begin position="24"/>
        <end position="405"/>
    </location>
</feature>
<evidence type="ECO:0000259" key="5">
    <source>
        <dbReference type="SMART" id="SM00646"/>
    </source>
</evidence>
<sequence length="405" mass="44142">MKLALLRWLVLCLALLMPPPVLGQEAARLDIGASSLVLEENGWWREPSMELTLTLSRAVPYRAVVVGDPLRLIVDMKGADLSGLRPEDLFGHDSVPAVRWGAFRRGWSRVVIELPGPYAIASAGQQTSSPQAVIRVALEPVDEDEFTPLPSATAALRNLPPPADLPDAAPPPDGLTVVLDPGHGGFDPGAQAGGETEADVVLGFAKELRSALEAQGIKVGMTREEDRFVGLEERMTTARNARADLFLSLHADALPKGQAAGATVYVWNPNANDRAAEQLAMRHDRDDLLSGIDLKGKDDKLAAVMMDFARTDTQPRSENFARFLISRMALQDIGLHDRPVQGAAFSVLKSPDIPSALLELGFITDARDRANLTDPLWRKRMVRILVEAITGWARDERARQANLRD</sequence>
<gene>
    <name evidence="6" type="ORF">C9E81_15485</name>
</gene>
<dbReference type="EMBL" id="QOKZ01000006">
    <property type="protein sequence ID" value="RMC33709.1"/>
    <property type="molecule type" value="Genomic_DNA"/>
</dbReference>
<dbReference type="EC" id="3.5.1.28" evidence="2"/>
<dbReference type="Pfam" id="PF01520">
    <property type="entry name" value="Amidase_3"/>
    <property type="match status" value="1"/>
</dbReference>
<comment type="catalytic activity">
    <reaction evidence="1">
        <text>Hydrolyzes the link between N-acetylmuramoyl residues and L-amino acid residues in certain cell-wall glycopeptides.</text>
        <dbReference type="EC" id="3.5.1.28"/>
    </reaction>
</comment>
<dbReference type="Gene3D" id="3.40.630.40">
    <property type="entry name" value="Zn-dependent exopeptidases"/>
    <property type="match status" value="1"/>
</dbReference>
<keyword evidence="4" id="KW-0732">Signal</keyword>
<evidence type="ECO:0000256" key="4">
    <source>
        <dbReference type="SAM" id="SignalP"/>
    </source>
</evidence>
<dbReference type="InterPro" id="IPR050695">
    <property type="entry name" value="N-acetylmuramoyl_amidase_3"/>
</dbReference>
<reference evidence="6 7" key="1">
    <citation type="submission" date="2018-07" db="EMBL/GenBank/DDBJ databases">
        <authorList>
            <person name="Zhang Y."/>
            <person name="Wang L."/>
            <person name="Ma S."/>
        </authorList>
    </citation>
    <scope>NUCLEOTIDE SEQUENCE [LARGE SCALE GENOMIC DNA]</scope>
    <source>
        <strain evidence="6 7">4-2</strain>
    </source>
</reference>
<dbReference type="CDD" id="cd02696">
    <property type="entry name" value="MurNAc-LAA"/>
    <property type="match status" value="1"/>
</dbReference>
<evidence type="ECO:0000256" key="3">
    <source>
        <dbReference type="ARBA" id="ARBA00022801"/>
    </source>
</evidence>
<accession>A0A3M0M7V7</accession>
<dbReference type="SUPFAM" id="SSF53187">
    <property type="entry name" value="Zn-dependent exopeptidases"/>
    <property type="match status" value="1"/>
</dbReference>
<keyword evidence="7" id="KW-1185">Reference proteome</keyword>
<proteinExistence type="predicted"/>
<dbReference type="RefSeq" id="WP_122113262.1">
    <property type="nucleotide sequence ID" value="NZ_QOKZ01000006.1"/>
</dbReference>
<dbReference type="OrthoDB" id="9806267at2"/>
<evidence type="ECO:0000256" key="2">
    <source>
        <dbReference type="ARBA" id="ARBA00011901"/>
    </source>
</evidence>
<feature type="signal peptide" evidence="4">
    <location>
        <begin position="1"/>
        <end position="23"/>
    </location>
</feature>
<dbReference type="InterPro" id="IPR021731">
    <property type="entry name" value="AMIN_dom"/>
</dbReference>
<dbReference type="AlphaFoldDB" id="A0A3M0M7V7"/>
<dbReference type="SMART" id="SM00646">
    <property type="entry name" value="Ami_3"/>
    <property type="match status" value="1"/>
</dbReference>
<dbReference type="PANTHER" id="PTHR30404">
    <property type="entry name" value="N-ACETYLMURAMOYL-L-ALANINE AMIDASE"/>
    <property type="match status" value="1"/>
</dbReference>
<name>A0A3M0M7V7_9RHOB</name>
<dbReference type="Gene3D" id="2.60.40.3500">
    <property type="match status" value="1"/>
</dbReference>
<keyword evidence="3" id="KW-0378">Hydrolase</keyword>
<dbReference type="Pfam" id="PF11741">
    <property type="entry name" value="AMIN"/>
    <property type="match status" value="1"/>
</dbReference>
<dbReference type="PANTHER" id="PTHR30404:SF0">
    <property type="entry name" value="N-ACETYLMURAMOYL-L-ALANINE AMIDASE AMIC"/>
    <property type="match status" value="1"/>
</dbReference>
<organism evidence="6 7">
    <name type="scientific">Paracoccus alkanivorans</name>
    <dbReference type="NCBI Taxonomy" id="2116655"/>
    <lineage>
        <taxon>Bacteria</taxon>
        <taxon>Pseudomonadati</taxon>
        <taxon>Pseudomonadota</taxon>
        <taxon>Alphaproteobacteria</taxon>
        <taxon>Rhodobacterales</taxon>
        <taxon>Paracoccaceae</taxon>
        <taxon>Paracoccus</taxon>
    </lineage>
</organism>
<protein>
    <recommendedName>
        <fullName evidence="2">N-acetylmuramoyl-L-alanine amidase</fullName>
        <ecNumber evidence="2">3.5.1.28</ecNumber>
    </recommendedName>
</protein>
<dbReference type="Proteomes" id="UP000273516">
    <property type="component" value="Unassembled WGS sequence"/>
</dbReference>
<evidence type="ECO:0000313" key="7">
    <source>
        <dbReference type="Proteomes" id="UP000273516"/>
    </source>
</evidence>
<evidence type="ECO:0000256" key="1">
    <source>
        <dbReference type="ARBA" id="ARBA00001561"/>
    </source>
</evidence>
<evidence type="ECO:0000313" key="6">
    <source>
        <dbReference type="EMBL" id="RMC33709.1"/>
    </source>
</evidence>
<dbReference type="InterPro" id="IPR002508">
    <property type="entry name" value="MurNAc-LAA_cat"/>
</dbReference>
<comment type="caution">
    <text evidence="6">The sequence shown here is derived from an EMBL/GenBank/DDBJ whole genome shotgun (WGS) entry which is preliminary data.</text>
</comment>